<name>A0A239BHS5_9SPHN</name>
<dbReference type="Gene3D" id="3.10.20.310">
    <property type="entry name" value="membrane protein fhac"/>
    <property type="match status" value="1"/>
</dbReference>
<dbReference type="Proteomes" id="UP000198281">
    <property type="component" value="Unassembled WGS sequence"/>
</dbReference>
<keyword evidence="4" id="KW-1185">Reference proteome</keyword>
<dbReference type="InterPro" id="IPR013686">
    <property type="entry name" value="Polypept-transport_assoc_ShlB"/>
</dbReference>
<gene>
    <name evidence="3" type="ORF">SAMN06295912_101143</name>
</gene>
<evidence type="ECO:0000313" key="3">
    <source>
        <dbReference type="EMBL" id="SNS06918.1"/>
    </source>
</evidence>
<dbReference type="GO" id="GO:0098046">
    <property type="term" value="C:type V protein secretion system complex"/>
    <property type="evidence" value="ECO:0007669"/>
    <property type="project" value="TreeGrafter"/>
</dbReference>
<evidence type="ECO:0000256" key="1">
    <source>
        <dbReference type="SAM" id="SignalP"/>
    </source>
</evidence>
<evidence type="ECO:0000259" key="2">
    <source>
        <dbReference type="Pfam" id="PF08479"/>
    </source>
</evidence>
<feature type="chain" id="PRO_5013325915" evidence="1">
    <location>
        <begin position="26"/>
        <end position="236"/>
    </location>
</feature>
<dbReference type="PANTHER" id="PTHR34597:SF3">
    <property type="entry name" value="OUTER MEMBRANE TRANSPORTER CDIB"/>
    <property type="match status" value="1"/>
</dbReference>
<organism evidence="3 4">
    <name type="scientific">Edaphosphingomonas laterariae</name>
    <dbReference type="NCBI Taxonomy" id="861865"/>
    <lineage>
        <taxon>Bacteria</taxon>
        <taxon>Pseudomonadati</taxon>
        <taxon>Pseudomonadota</taxon>
        <taxon>Alphaproteobacteria</taxon>
        <taxon>Sphingomonadales</taxon>
        <taxon>Rhizorhabdaceae</taxon>
        <taxon>Edaphosphingomonas</taxon>
    </lineage>
</organism>
<accession>A0A239BHS5</accession>
<evidence type="ECO:0000313" key="4">
    <source>
        <dbReference type="Proteomes" id="UP000198281"/>
    </source>
</evidence>
<proteinExistence type="predicted"/>
<keyword evidence="1" id="KW-0732">Signal</keyword>
<dbReference type="PANTHER" id="PTHR34597">
    <property type="entry name" value="SLR1661 PROTEIN"/>
    <property type="match status" value="1"/>
</dbReference>
<dbReference type="InterPro" id="IPR051544">
    <property type="entry name" value="TPS_OM_transporter"/>
</dbReference>
<dbReference type="EMBL" id="FZOS01000001">
    <property type="protein sequence ID" value="SNS06918.1"/>
    <property type="molecule type" value="Genomic_DNA"/>
</dbReference>
<dbReference type="AlphaFoldDB" id="A0A239BHS5"/>
<feature type="domain" description="Polypeptide-transport-associated ShlB-type" evidence="2">
    <location>
        <begin position="74"/>
        <end position="145"/>
    </location>
</feature>
<dbReference type="GO" id="GO:0046819">
    <property type="term" value="P:protein secretion by the type V secretion system"/>
    <property type="evidence" value="ECO:0007669"/>
    <property type="project" value="TreeGrafter"/>
</dbReference>
<reference evidence="4" key="1">
    <citation type="submission" date="2017-06" db="EMBL/GenBank/DDBJ databases">
        <authorList>
            <person name="Varghese N."/>
            <person name="Submissions S."/>
        </authorList>
    </citation>
    <scope>NUCLEOTIDE SEQUENCE [LARGE SCALE GENOMIC DNA]</scope>
    <source>
        <strain evidence="4">LNB2</strain>
    </source>
</reference>
<protein>
    <submittedName>
        <fullName evidence="3">POTRA domain-containing protein, ShlB-type</fullName>
    </submittedName>
</protein>
<dbReference type="Pfam" id="PF08479">
    <property type="entry name" value="POTRA_2"/>
    <property type="match status" value="1"/>
</dbReference>
<feature type="signal peptide" evidence="1">
    <location>
        <begin position="1"/>
        <end position="25"/>
    </location>
</feature>
<sequence length="236" mass="25190">MKAIGGSGGSLIAIAMLVATTPADAQVVAPTREEINRPPVAPIERAPSRLTVEGGVERAPCPLADARFKDIAITVSAVQFDNLRVVAPEVLRPAYEAHLGKSVPIATVCEIRDAAATILRRAGYLAAVQVPAQRIENGVVHFDVLMAKLVAIQVRGDAGRAEKLIAGYLEELKGQEVFNEKDAERYLLLARDLPGFDVRLMLRPAGTAPGEVIGEVSVQKTPFVIDASVQNSGRIR</sequence>
<dbReference type="GO" id="GO:0008320">
    <property type="term" value="F:protein transmembrane transporter activity"/>
    <property type="evidence" value="ECO:0007669"/>
    <property type="project" value="TreeGrafter"/>
</dbReference>